<keyword evidence="3" id="KW-1185">Reference proteome</keyword>
<dbReference type="AlphaFoldDB" id="A0Y946"/>
<comment type="caution">
    <text evidence="2">The sequence shown here is derived from an EMBL/GenBank/DDBJ whole genome shotgun (WGS) entry which is preliminary data.</text>
</comment>
<feature type="chain" id="PRO_5002630617" evidence="1">
    <location>
        <begin position="19"/>
        <end position="206"/>
    </location>
</feature>
<name>A0Y946_9GAMM</name>
<dbReference type="OrthoDB" id="1447412at2"/>
<keyword evidence="1" id="KW-0732">Signal</keyword>
<evidence type="ECO:0000256" key="1">
    <source>
        <dbReference type="SAM" id="SignalP"/>
    </source>
</evidence>
<proteinExistence type="predicted"/>
<protein>
    <submittedName>
        <fullName evidence="2">Uncharacterized protein</fullName>
    </submittedName>
</protein>
<sequence length="206" mass="23415">MKTIIVLITALVSFNSFARATDTSDHVTRPLNGVAESNAGLSSILKVGTRISDDKVKEVAHKLCSDVIVARQKAYDVPKWEETMRTYLDYKGIKSEFPQYFNSFLNTYKNQIICPKFQVTTNIYPPQHLFKRILAAGMNETYEEYFFNFENGDVDFNAYDIVDGKKETIIDWVDKWVASGRGDKDELLDVASALEDEFGAKRGNEL</sequence>
<dbReference type="Proteomes" id="UP000004931">
    <property type="component" value="Unassembled WGS sequence"/>
</dbReference>
<evidence type="ECO:0000313" key="3">
    <source>
        <dbReference type="Proteomes" id="UP000004931"/>
    </source>
</evidence>
<organism evidence="2 3">
    <name type="scientific">marine gamma proteobacterium HTCC2143</name>
    <dbReference type="NCBI Taxonomy" id="247633"/>
    <lineage>
        <taxon>Bacteria</taxon>
        <taxon>Pseudomonadati</taxon>
        <taxon>Pseudomonadota</taxon>
        <taxon>Gammaproteobacteria</taxon>
        <taxon>Cellvibrionales</taxon>
        <taxon>Spongiibacteraceae</taxon>
        <taxon>BD1-7 clade</taxon>
    </lineage>
</organism>
<evidence type="ECO:0000313" key="2">
    <source>
        <dbReference type="EMBL" id="EAW32650.1"/>
    </source>
</evidence>
<dbReference type="EMBL" id="AAVT01000001">
    <property type="protein sequence ID" value="EAW32650.1"/>
    <property type="molecule type" value="Genomic_DNA"/>
</dbReference>
<gene>
    <name evidence="2" type="ORF">GP2143_15381</name>
</gene>
<accession>A0Y946</accession>
<reference evidence="2 3" key="1">
    <citation type="journal article" date="2010" name="J. Bacteriol.">
        <title>Genome sequence of the oligotrophic marine Gammaproteobacterium HTCC2143, isolated from the Oregon Coast.</title>
        <authorList>
            <person name="Oh H.M."/>
            <person name="Kang I."/>
            <person name="Ferriera S."/>
            <person name="Giovannoni S.J."/>
            <person name="Cho J.C."/>
        </authorList>
    </citation>
    <scope>NUCLEOTIDE SEQUENCE [LARGE SCALE GENOMIC DNA]</scope>
    <source>
        <strain evidence="2 3">HTCC2143</strain>
    </source>
</reference>
<feature type="signal peptide" evidence="1">
    <location>
        <begin position="1"/>
        <end position="18"/>
    </location>
</feature>